<name>A0A6A4LX94_9ERIC</name>
<feature type="chain" id="PRO_5025559062" description="DUF538 domain-containing protein" evidence="1">
    <location>
        <begin position="25"/>
        <end position="308"/>
    </location>
</feature>
<dbReference type="InterPro" id="IPR007493">
    <property type="entry name" value="DUF538"/>
</dbReference>
<evidence type="ECO:0008006" key="4">
    <source>
        <dbReference type="Google" id="ProtNLM"/>
    </source>
</evidence>
<gene>
    <name evidence="2" type="ORF">C3L33_09130</name>
</gene>
<dbReference type="PANTHER" id="PTHR31676:SF76">
    <property type="entry name" value="OS05G0362300 PROTEIN"/>
    <property type="match status" value="1"/>
</dbReference>
<dbReference type="Gene3D" id="2.30.240.10">
    <property type="entry name" value="At5g01610-like"/>
    <property type="match status" value="1"/>
</dbReference>
<feature type="non-terminal residue" evidence="2">
    <location>
        <position position="1"/>
    </location>
</feature>
<evidence type="ECO:0000256" key="1">
    <source>
        <dbReference type="SAM" id="SignalP"/>
    </source>
</evidence>
<proteinExistence type="predicted"/>
<keyword evidence="1" id="KW-0732">Signal</keyword>
<protein>
    <recommendedName>
        <fullName evidence="4">DUF538 domain-containing protein</fullName>
    </recommendedName>
</protein>
<reference evidence="2 3" key="1">
    <citation type="journal article" date="2019" name="Genome Biol. Evol.">
        <title>The Rhododendron genome and chromosomal organization provide insight into shared whole-genome duplications across the heath family (Ericaceae).</title>
        <authorList>
            <person name="Soza V.L."/>
            <person name="Lindsley D."/>
            <person name="Waalkes A."/>
            <person name="Ramage E."/>
            <person name="Patwardhan R.P."/>
            <person name="Burton J.N."/>
            <person name="Adey A."/>
            <person name="Kumar A."/>
            <person name="Qiu R."/>
            <person name="Shendure J."/>
            <person name="Hall B."/>
        </authorList>
    </citation>
    <scope>NUCLEOTIDE SEQUENCE [LARGE SCALE GENOMIC DNA]</scope>
    <source>
        <strain evidence="2">RSF 1966-606</strain>
    </source>
</reference>
<accession>A0A6A4LX94</accession>
<dbReference type="OrthoDB" id="1873537at2759"/>
<keyword evidence="3" id="KW-1185">Reference proteome</keyword>
<dbReference type="EMBL" id="QEFC01001221">
    <property type="protein sequence ID" value="KAE9458968.1"/>
    <property type="molecule type" value="Genomic_DNA"/>
</dbReference>
<sequence>MGFLHKLATITFLILTLSFPITNAENPTATAYDLLADYGFPRGILPKGVTAYSLDEPTGKFSASFNGTCSFSLEGSYQLSYRSTINGYLTKGRLANLEGVKVKLYWIWVDIVDVRRSGDDLEFSVGILSAGFPVDNFEESPQCGCGLRCGGGPVRKLSPYLNAIEKCPKCGCGLRCCDGSVRKARSNRFEFWLGLPRLGFRLIVLRSVLSVCGLRCDDGPVELCMTMAMFHGLKHFLIVKKQFVLTMSSLAEVDIEIVDLFLALARDPNAGLCDLLAGLLDALFLLLTSSIDVKPRNQMSVFHVWVGP</sequence>
<evidence type="ECO:0000313" key="2">
    <source>
        <dbReference type="EMBL" id="KAE9458968.1"/>
    </source>
</evidence>
<organism evidence="2 3">
    <name type="scientific">Rhododendron williamsianum</name>
    <dbReference type="NCBI Taxonomy" id="262921"/>
    <lineage>
        <taxon>Eukaryota</taxon>
        <taxon>Viridiplantae</taxon>
        <taxon>Streptophyta</taxon>
        <taxon>Embryophyta</taxon>
        <taxon>Tracheophyta</taxon>
        <taxon>Spermatophyta</taxon>
        <taxon>Magnoliopsida</taxon>
        <taxon>eudicotyledons</taxon>
        <taxon>Gunneridae</taxon>
        <taxon>Pentapetalae</taxon>
        <taxon>asterids</taxon>
        <taxon>Ericales</taxon>
        <taxon>Ericaceae</taxon>
        <taxon>Ericoideae</taxon>
        <taxon>Rhodoreae</taxon>
        <taxon>Rhododendron</taxon>
    </lineage>
</organism>
<dbReference type="AlphaFoldDB" id="A0A6A4LX94"/>
<dbReference type="InterPro" id="IPR036758">
    <property type="entry name" value="At5g01610-like"/>
</dbReference>
<dbReference type="Pfam" id="PF04398">
    <property type="entry name" value="DUF538"/>
    <property type="match status" value="1"/>
</dbReference>
<feature type="signal peptide" evidence="1">
    <location>
        <begin position="1"/>
        <end position="24"/>
    </location>
</feature>
<evidence type="ECO:0000313" key="3">
    <source>
        <dbReference type="Proteomes" id="UP000428333"/>
    </source>
</evidence>
<dbReference type="SUPFAM" id="SSF141562">
    <property type="entry name" value="At5g01610-like"/>
    <property type="match status" value="1"/>
</dbReference>
<dbReference type="PANTHER" id="PTHR31676">
    <property type="entry name" value="T31J12.3 PROTEIN-RELATED"/>
    <property type="match status" value="1"/>
</dbReference>
<comment type="caution">
    <text evidence="2">The sequence shown here is derived from an EMBL/GenBank/DDBJ whole genome shotgun (WGS) entry which is preliminary data.</text>
</comment>
<dbReference type="Proteomes" id="UP000428333">
    <property type="component" value="Linkage Group LG05"/>
</dbReference>